<keyword evidence="1" id="KW-0812">Transmembrane</keyword>
<evidence type="ECO:0000256" key="2">
    <source>
        <dbReference type="SAM" id="SignalP"/>
    </source>
</evidence>
<feature type="transmembrane region" description="Helical" evidence="1">
    <location>
        <begin position="177"/>
        <end position="197"/>
    </location>
</feature>
<protein>
    <submittedName>
        <fullName evidence="3">Uncharacterized protein</fullName>
    </submittedName>
</protein>
<keyword evidence="1" id="KW-0472">Membrane</keyword>
<feature type="transmembrane region" description="Helical" evidence="1">
    <location>
        <begin position="133"/>
        <end position="165"/>
    </location>
</feature>
<dbReference type="EMBL" id="KV425577">
    <property type="protein sequence ID" value="KZT24464.1"/>
    <property type="molecule type" value="Genomic_DNA"/>
</dbReference>
<dbReference type="Proteomes" id="UP000076761">
    <property type="component" value="Unassembled WGS sequence"/>
</dbReference>
<proteinExistence type="predicted"/>
<accession>A0A165RZF4</accession>
<organism evidence="3 4">
    <name type="scientific">Neolentinus lepideus HHB14362 ss-1</name>
    <dbReference type="NCBI Taxonomy" id="1314782"/>
    <lineage>
        <taxon>Eukaryota</taxon>
        <taxon>Fungi</taxon>
        <taxon>Dikarya</taxon>
        <taxon>Basidiomycota</taxon>
        <taxon>Agaricomycotina</taxon>
        <taxon>Agaricomycetes</taxon>
        <taxon>Gloeophyllales</taxon>
        <taxon>Gloeophyllaceae</taxon>
        <taxon>Neolentinus</taxon>
    </lineage>
</organism>
<evidence type="ECO:0000313" key="3">
    <source>
        <dbReference type="EMBL" id="KZT24464.1"/>
    </source>
</evidence>
<feature type="transmembrane region" description="Helical" evidence="1">
    <location>
        <begin position="217"/>
        <end position="239"/>
    </location>
</feature>
<dbReference type="OrthoDB" id="3200865at2759"/>
<feature type="transmembrane region" description="Helical" evidence="1">
    <location>
        <begin position="251"/>
        <end position="273"/>
    </location>
</feature>
<evidence type="ECO:0000256" key="1">
    <source>
        <dbReference type="SAM" id="Phobius"/>
    </source>
</evidence>
<dbReference type="AlphaFoldDB" id="A0A165RZF4"/>
<feature type="signal peptide" evidence="2">
    <location>
        <begin position="1"/>
        <end position="23"/>
    </location>
</feature>
<name>A0A165RZF4_9AGAM</name>
<gene>
    <name evidence="3" type="ORF">NEOLEDRAFT_1134837</name>
</gene>
<feature type="chain" id="PRO_5007866139" evidence="2">
    <location>
        <begin position="24"/>
        <end position="396"/>
    </location>
</feature>
<keyword evidence="1" id="KW-1133">Transmembrane helix</keyword>
<feature type="transmembrane region" description="Helical" evidence="1">
    <location>
        <begin position="100"/>
        <end position="118"/>
    </location>
</feature>
<sequence>MSWGRILAHIALGAAFIAYLVVSSQNLAEEELRNSPALVCENAVYKLDLTDRPHPFLTVSEAYPSLSRYFPGKLYDSLNFFHCFITPAFVAIYRDPLGNVVMDLFNPVFTAIIAWAAVEASTSRSRGGSLAKLVIYLPMVTFALGQVVTIGAISHLLLLPAIIYLRKSTRITKLPSAIQLSAILVQVFLILVSMGIVNGSPESVVLWAIAFLQISPVISHWLYSAPLCNIVGIPFRGLFPKKSPMHGLQTFWQLVTIATSLAHLQAVARIIALALTYDSPTPAIYGLTPAEEWWSSKPTLQVVAIFRYLVSWHTQMELGRALVVYDFMASSLALAALQWEKFTGLGALLYHPIEVLLLGPAGTFAMWQSKVCEQDIAQAERSGQRKAYWKEPRYVQ</sequence>
<evidence type="ECO:0000313" key="4">
    <source>
        <dbReference type="Proteomes" id="UP000076761"/>
    </source>
</evidence>
<keyword evidence="4" id="KW-1185">Reference proteome</keyword>
<keyword evidence="2" id="KW-0732">Signal</keyword>
<dbReference type="InParanoid" id="A0A165RZF4"/>
<reference evidence="3 4" key="1">
    <citation type="journal article" date="2016" name="Mol. Biol. Evol.">
        <title>Comparative Genomics of Early-Diverging Mushroom-Forming Fungi Provides Insights into the Origins of Lignocellulose Decay Capabilities.</title>
        <authorList>
            <person name="Nagy L.G."/>
            <person name="Riley R."/>
            <person name="Tritt A."/>
            <person name="Adam C."/>
            <person name="Daum C."/>
            <person name="Floudas D."/>
            <person name="Sun H."/>
            <person name="Yadav J.S."/>
            <person name="Pangilinan J."/>
            <person name="Larsson K.H."/>
            <person name="Matsuura K."/>
            <person name="Barry K."/>
            <person name="Labutti K."/>
            <person name="Kuo R."/>
            <person name="Ohm R.A."/>
            <person name="Bhattacharya S.S."/>
            <person name="Shirouzu T."/>
            <person name="Yoshinaga Y."/>
            <person name="Martin F.M."/>
            <person name="Grigoriev I.V."/>
            <person name="Hibbett D.S."/>
        </authorList>
    </citation>
    <scope>NUCLEOTIDE SEQUENCE [LARGE SCALE GENOMIC DNA]</scope>
    <source>
        <strain evidence="3 4">HHB14362 ss-1</strain>
    </source>
</reference>